<comment type="caution">
    <text evidence="1">The sequence shown here is derived from an EMBL/GenBank/DDBJ whole genome shotgun (WGS) entry which is preliminary data.</text>
</comment>
<accession>A0A1J5NXX9</accession>
<evidence type="ECO:0000313" key="1">
    <source>
        <dbReference type="EMBL" id="OIQ10000.1"/>
    </source>
</evidence>
<sequence>MEIVATDDKQKYSYDDYIRLDDDNRYEVVEGELLLIPSPGFKH</sequence>
<gene>
    <name evidence="1" type="ORF">MOOR_00700</name>
</gene>
<dbReference type="EMBL" id="MIHH01000001">
    <property type="protein sequence ID" value="OIQ10000.1"/>
    <property type="molecule type" value="Genomic_DNA"/>
</dbReference>
<dbReference type="AlphaFoldDB" id="A0A1J5NXX9"/>
<dbReference type="GeneID" id="79835945"/>
<dbReference type="InterPro" id="IPR012296">
    <property type="entry name" value="Nuclease_put_TT1808"/>
</dbReference>
<dbReference type="Gene3D" id="3.90.1570.10">
    <property type="entry name" value="tt1808, chain A"/>
    <property type="match status" value="1"/>
</dbReference>
<dbReference type="KEGG" id="mtho:MOTHE_c24180"/>
<organism evidence="1 2">
    <name type="scientific">Neomoorella thermoacetica</name>
    <name type="common">Clostridium thermoaceticum</name>
    <dbReference type="NCBI Taxonomy" id="1525"/>
    <lineage>
        <taxon>Bacteria</taxon>
        <taxon>Bacillati</taxon>
        <taxon>Bacillota</taxon>
        <taxon>Clostridia</taxon>
        <taxon>Neomoorellales</taxon>
        <taxon>Neomoorellaceae</taxon>
        <taxon>Neomoorella</taxon>
    </lineage>
</organism>
<evidence type="ECO:0000313" key="2">
    <source>
        <dbReference type="Proteomes" id="UP000182743"/>
    </source>
</evidence>
<protein>
    <submittedName>
        <fullName evidence="1">Uncharacterized protein</fullName>
    </submittedName>
</protein>
<dbReference type="RefSeq" id="WP_255302964.1">
    <property type="nucleotide sequence ID" value="NZ_BSDM01000003.1"/>
</dbReference>
<dbReference type="Proteomes" id="UP000182743">
    <property type="component" value="Unassembled WGS sequence"/>
</dbReference>
<name>A0A1J5NXX9_NEOTH</name>
<dbReference type="KEGG" id="mthz:MOTHA_c24900"/>
<proteinExistence type="predicted"/>
<reference evidence="1 2" key="1">
    <citation type="submission" date="2016-08" db="EMBL/GenBank/DDBJ databases">
        <title>Genome-based comparison of Moorella thermoacetic strains.</title>
        <authorList>
            <person name="Poehlein A."/>
            <person name="Bengelsdorf F.R."/>
            <person name="Esser C."/>
            <person name="Duerre P."/>
            <person name="Daniel R."/>
        </authorList>
    </citation>
    <scope>NUCLEOTIDE SEQUENCE [LARGE SCALE GENOMIC DNA]</scope>
    <source>
        <strain evidence="1 2">DSM 11768</strain>
    </source>
</reference>